<dbReference type="Proteomes" id="UP000800040">
    <property type="component" value="Unassembled WGS sequence"/>
</dbReference>
<dbReference type="EMBL" id="ML975369">
    <property type="protein sequence ID" value="KAF1831234.1"/>
    <property type="molecule type" value="Genomic_DNA"/>
</dbReference>
<sequence>MSRGTIERLSSVFFLFSFCHQHGIFVPSHIRCPLYQYIHPIVPLLALRVSLTLSVPGQYGSAIHTYIMAVFFFSLKEERWEGRRGWASSLLSFHQAEAF</sequence>
<reference evidence="1" key="1">
    <citation type="submission" date="2020-01" db="EMBL/GenBank/DDBJ databases">
        <authorList>
            <consortium name="DOE Joint Genome Institute"/>
            <person name="Haridas S."/>
            <person name="Albert R."/>
            <person name="Binder M."/>
            <person name="Bloem J."/>
            <person name="Labutti K."/>
            <person name="Salamov A."/>
            <person name="Andreopoulos B."/>
            <person name="Baker S.E."/>
            <person name="Barry K."/>
            <person name="Bills G."/>
            <person name="Bluhm B.H."/>
            <person name="Cannon C."/>
            <person name="Castanera R."/>
            <person name="Culley D.E."/>
            <person name="Daum C."/>
            <person name="Ezra D."/>
            <person name="Gonzalez J.B."/>
            <person name="Henrissat B."/>
            <person name="Kuo A."/>
            <person name="Liang C."/>
            <person name="Lipzen A."/>
            <person name="Lutzoni F."/>
            <person name="Magnuson J."/>
            <person name="Mondo S."/>
            <person name="Nolan M."/>
            <person name="Ohm R."/>
            <person name="Pangilinan J."/>
            <person name="Park H.-J."/>
            <person name="Ramirez L."/>
            <person name="Alfaro M."/>
            <person name="Sun H."/>
            <person name="Tritt A."/>
            <person name="Yoshinaga Y."/>
            <person name="Zwiers L.-H."/>
            <person name="Turgeon B.G."/>
            <person name="Goodwin S.B."/>
            <person name="Spatafora J.W."/>
            <person name="Crous P.W."/>
            <person name="Grigoriev I.V."/>
        </authorList>
    </citation>
    <scope>NUCLEOTIDE SEQUENCE</scope>
    <source>
        <strain evidence="1">P77</strain>
    </source>
</reference>
<accession>A0A6A5K9X5</accession>
<evidence type="ECO:0000313" key="2">
    <source>
        <dbReference type="Proteomes" id="UP000800040"/>
    </source>
</evidence>
<evidence type="ECO:0000313" key="1">
    <source>
        <dbReference type="EMBL" id="KAF1831234.1"/>
    </source>
</evidence>
<organism evidence="1 2">
    <name type="scientific">Decorospora gaudefroyi</name>
    <dbReference type="NCBI Taxonomy" id="184978"/>
    <lineage>
        <taxon>Eukaryota</taxon>
        <taxon>Fungi</taxon>
        <taxon>Dikarya</taxon>
        <taxon>Ascomycota</taxon>
        <taxon>Pezizomycotina</taxon>
        <taxon>Dothideomycetes</taxon>
        <taxon>Pleosporomycetidae</taxon>
        <taxon>Pleosporales</taxon>
        <taxon>Pleosporineae</taxon>
        <taxon>Pleosporaceae</taxon>
        <taxon>Decorospora</taxon>
    </lineage>
</organism>
<gene>
    <name evidence="1" type="ORF">BDW02DRAFT_61800</name>
</gene>
<dbReference type="AlphaFoldDB" id="A0A6A5K9X5"/>
<name>A0A6A5K9X5_9PLEO</name>
<proteinExistence type="predicted"/>
<keyword evidence="2" id="KW-1185">Reference proteome</keyword>
<protein>
    <submittedName>
        <fullName evidence="1">Uncharacterized protein</fullName>
    </submittedName>
</protein>